<dbReference type="Pfam" id="PF00135">
    <property type="entry name" value="COesterase"/>
    <property type="match status" value="1"/>
</dbReference>
<organism evidence="6 7">
    <name type="scientific">Nocardia stercoris</name>
    <dbReference type="NCBI Taxonomy" id="2483361"/>
    <lineage>
        <taxon>Bacteria</taxon>
        <taxon>Bacillati</taxon>
        <taxon>Actinomycetota</taxon>
        <taxon>Actinomycetes</taxon>
        <taxon>Mycobacteriales</taxon>
        <taxon>Nocardiaceae</taxon>
        <taxon>Nocardia</taxon>
    </lineage>
</organism>
<dbReference type="PANTHER" id="PTHR11559">
    <property type="entry name" value="CARBOXYLESTERASE"/>
    <property type="match status" value="1"/>
</dbReference>
<keyword evidence="7" id="KW-1185">Reference proteome</keyword>
<evidence type="ECO:0000256" key="3">
    <source>
        <dbReference type="RuleBase" id="RU361235"/>
    </source>
</evidence>
<sequence>MWSVLARGRRRSMVWPCWPAILTGLVVLAATAFAPASAAPGDLADPIATVATGSLRGLRADGIEKYLGVPFAASTAGDGRFAPPRPASSWDGVRPATAHGPQCPQSPPLPSVPALQPSSEDCLTIDMYVPEHAAGATLPVMVWLFGGAFLLGSNAQYDSPARLVREGQVVVAIPNYRVGPFGFLALPELAGEDGGATGTYGTLDQQAALRWIRDNAAAFGGDPDNVTLFGESAGGMSVCTQLASPTARGLYSKAIIESGSCARSPLAPPTEDAAYRTSADYAAGLGCGDPDTRLRCLRALPVDRLLDSPTTMLNTMDVSWRPVSDGVVVTSGPEAALADGAARGIPLIVGSNAGEGATFVALLDYAHGIVPDATGYELWVHDLFHDDSARVLAGYPLSGFPSAVAAITQVITDGFFACPASFITQAARRGGSRVWQYQFDDAPLSGNPLLPGAFHGAEVPYVFSGLMGLAIPLPPSGDQLSQRIQQSWARFAHTGDPETPALAPWPSTSDTTLELANDRTVLGDSFLAQHRCDLWSDIAHIG</sequence>
<evidence type="ECO:0000256" key="4">
    <source>
        <dbReference type="SAM" id="MobiDB-lite"/>
    </source>
</evidence>
<dbReference type="OrthoDB" id="3199405at2"/>
<evidence type="ECO:0000256" key="2">
    <source>
        <dbReference type="ARBA" id="ARBA00022801"/>
    </source>
</evidence>
<evidence type="ECO:0000256" key="1">
    <source>
        <dbReference type="ARBA" id="ARBA00005964"/>
    </source>
</evidence>
<reference evidence="6 7" key="1">
    <citation type="submission" date="2018-10" db="EMBL/GenBank/DDBJ databases">
        <title>Isolation from cow dung.</title>
        <authorList>
            <person name="Ling L."/>
        </authorList>
    </citation>
    <scope>NUCLEOTIDE SEQUENCE [LARGE SCALE GENOMIC DNA]</scope>
    <source>
        <strain evidence="6 7">NEAU-LL90</strain>
    </source>
</reference>
<dbReference type="GO" id="GO:0016787">
    <property type="term" value="F:hydrolase activity"/>
    <property type="evidence" value="ECO:0007669"/>
    <property type="project" value="UniProtKB-KW"/>
</dbReference>
<evidence type="ECO:0000259" key="5">
    <source>
        <dbReference type="Pfam" id="PF00135"/>
    </source>
</evidence>
<feature type="signal peptide" evidence="3">
    <location>
        <begin position="1"/>
        <end position="38"/>
    </location>
</feature>
<feature type="domain" description="Carboxylesterase type B" evidence="5">
    <location>
        <begin position="45"/>
        <end position="535"/>
    </location>
</feature>
<dbReference type="AlphaFoldDB" id="A0A3M2L520"/>
<evidence type="ECO:0000313" key="6">
    <source>
        <dbReference type="EMBL" id="RMI32759.1"/>
    </source>
</evidence>
<gene>
    <name evidence="6" type="ORF">EBN03_12485</name>
</gene>
<dbReference type="InterPro" id="IPR002018">
    <property type="entry name" value="CarbesteraseB"/>
</dbReference>
<dbReference type="SUPFAM" id="SSF53474">
    <property type="entry name" value="alpha/beta-Hydrolases"/>
    <property type="match status" value="1"/>
</dbReference>
<dbReference type="Proteomes" id="UP000279275">
    <property type="component" value="Unassembled WGS sequence"/>
</dbReference>
<protein>
    <recommendedName>
        <fullName evidence="3">Carboxylic ester hydrolase</fullName>
        <ecNumber evidence="3">3.1.1.-</ecNumber>
    </recommendedName>
</protein>
<dbReference type="RefSeq" id="WP_122188144.1">
    <property type="nucleotide sequence ID" value="NZ_RFFH01000004.1"/>
</dbReference>
<evidence type="ECO:0000313" key="7">
    <source>
        <dbReference type="Proteomes" id="UP000279275"/>
    </source>
</evidence>
<keyword evidence="2 3" id="KW-0378">Hydrolase</keyword>
<dbReference type="InterPro" id="IPR029058">
    <property type="entry name" value="AB_hydrolase_fold"/>
</dbReference>
<dbReference type="InterPro" id="IPR019826">
    <property type="entry name" value="Carboxylesterase_B_AS"/>
</dbReference>
<name>A0A3M2L520_9NOCA</name>
<keyword evidence="3" id="KW-0732">Signal</keyword>
<dbReference type="EMBL" id="RFFH01000004">
    <property type="protein sequence ID" value="RMI32759.1"/>
    <property type="molecule type" value="Genomic_DNA"/>
</dbReference>
<dbReference type="Gene3D" id="3.40.50.1820">
    <property type="entry name" value="alpha/beta hydrolase"/>
    <property type="match status" value="1"/>
</dbReference>
<feature type="region of interest" description="Disordered" evidence="4">
    <location>
        <begin position="78"/>
        <end position="115"/>
    </location>
</feature>
<dbReference type="InterPro" id="IPR050309">
    <property type="entry name" value="Type-B_Carboxylest/Lipase"/>
</dbReference>
<accession>A0A3M2L520</accession>
<feature type="chain" id="PRO_5017849491" description="Carboxylic ester hydrolase" evidence="3">
    <location>
        <begin position="39"/>
        <end position="542"/>
    </location>
</feature>
<comment type="similarity">
    <text evidence="1 3">Belongs to the type-B carboxylesterase/lipase family.</text>
</comment>
<comment type="caution">
    <text evidence="6">The sequence shown here is derived from an EMBL/GenBank/DDBJ whole genome shotgun (WGS) entry which is preliminary data.</text>
</comment>
<dbReference type="EC" id="3.1.1.-" evidence="3"/>
<dbReference type="PROSITE" id="PS00122">
    <property type="entry name" value="CARBOXYLESTERASE_B_1"/>
    <property type="match status" value="1"/>
</dbReference>
<proteinExistence type="inferred from homology"/>